<evidence type="ECO:0000313" key="7">
    <source>
        <dbReference type="EMBL" id="ERN20526.1"/>
    </source>
</evidence>
<comment type="function">
    <text evidence="4">Specifically recognizes and binds N6-methyladenosine (m6A)-containing RNAs, and regulates mRNA stability. M6A is a modification present at internal sites of mRNAs and some non-coding RNAs and plays a role in mRNA stability and processing.</text>
</comment>
<dbReference type="PANTHER" id="PTHR12357">
    <property type="entry name" value="YTH YT521-B HOMOLOGY DOMAIN-CONTAINING"/>
    <property type="match status" value="1"/>
</dbReference>
<dbReference type="PANTHER" id="PTHR12357:SF127">
    <property type="entry name" value="YTH DOMAIN-CONTAINING FAMILY PROTEIN"/>
    <property type="match status" value="1"/>
</dbReference>
<dbReference type="Proteomes" id="UP000017836">
    <property type="component" value="Unassembled WGS sequence"/>
</dbReference>
<comment type="subcellular location">
    <subcellularLocation>
        <location evidence="1">Cytoplasm</location>
    </subcellularLocation>
</comment>
<dbReference type="InterPro" id="IPR045168">
    <property type="entry name" value="YTH_prot"/>
</dbReference>
<dbReference type="eggNOG" id="KOG1901">
    <property type="taxonomic scope" value="Eukaryota"/>
</dbReference>
<accession>U5D4M4</accession>
<dbReference type="FunFam" id="3.10.590.10:FF:000001">
    <property type="entry name" value="YTH domain family 1, isoform CRA_a"/>
    <property type="match status" value="1"/>
</dbReference>
<feature type="compositionally biased region" description="Basic and acidic residues" evidence="5">
    <location>
        <begin position="1"/>
        <end position="11"/>
    </location>
</feature>
<evidence type="ECO:0000256" key="5">
    <source>
        <dbReference type="SAM" id="MobiDB-lite"/>
    </source>
</evidence>
<dbReference type="EMBL" id="KI392059">
    <property type="protein sequence ID" value="ERN20526.1"/>
    <property type="molecule type" value="Genomic_DNA"/>
</dbReference>
<dbReference type="AlphaFoldDB" id="U5D4M4"/>
<sequence>MIQKLKVDTPNHADANATSAKDGSPSDATSCISSSGDATSSMKGSDIDQDSLAAEQGSYYPMNNYYGYYYPGYDGSFGEWDDQGYYLGGEGLELQYPGIQADNGSLMYYMPGYGFNQPGYNPYGPYMPGAVIGIDGQPLGQQLFYAGSMCPQPLSSPGYFPPPLPYGSEVLPVYPWDSPPLFGDGVTPTGFSGGPTAPSPKTNFSANPNPPVAPQSKSNQPAKLGTPLEKGVTAAIDAQSGQGNIVTQSLKHGNKGAQQNSAFQATAVLAKGYFPLPKFPAYSNNGKGGVLYPNSPMNFKQNGRNWASAERFKSRGKGNGFSDFDVLNEQNRGPRTKGISEKSESDGLTGAVKRDQYNLSDFLTKYDSAFFFVIKSYSEDDVHKSIKYNVWASTPNGNKRLDNAYQDAQQKALEKGSKCPVFLFFSVNASGQFCGVAEMMGRVDFNQNMDFWQQDKWNGFFPVKWHVIKDVPNPQFRHIILENNDNKPVTNSRDTQEVKFPQGIEMLNIFKNYSSKTSILDDFAFYENRQKAMEDQKIRLPTHQLEQMQMKPDDGAAQLKGADPKPDTQSMDPVPVNEIKENKVENEAEEGETRE</sequence>
<proteinExistence type="inferred from homology"/>
<dbReference type="HOGENOM" id="CLU_017795_3_0_1"/>
<keyword evidence="3 4" id="KW-0694">RNA-binding</keyword>
<dbReference type="STRING" id="13333.U5D4M4"/>
<dbReference type="GO" id="GO:0005737">
    <property type="term" value="C:cytoplasm"/>
    <property type="evidence" value="ECO:0000318"/>
    <property type="project" value="GO_Central"/>
</dbReference>
<dbReference type="InterPro" id="IPR007275">
    <property type="entry name" value="YTH_domain"/>
</dbReference>
<dbReference type="SMR" id="U5D4M4"/>
<evidence type="ECO:0000259" key="6">
    <source>
        <dbReference type="PROSITE" id="PS50882"/>
    </source>
</evidence>
<feature type="region of interest" description="Disordered" evidence="5">
    <location>
        <begin position="320"/>
        <end position="347"/>
    </location>
</feature>
<dbReference type="Gramene" id="ERN20526">
    <property type="protein sequence ID" value="ERN20526"/>
    <property type="gene ID" value="AMTR_s00068p00196240"/>
</dbReference>
<dbReference type="Gene3D" id="3.10.590.10">
    <property type="entry name" value="ph1033 like domains"/>
    <property type="match status" value="1"/>
</dbReference>
<comment type="similarity">
    <text evidence="4">Belongs to the YTHDF family.</text>
</comment>
<gene>
    <name evidence="7" type="ORF">AMTR_s00068p00196240</name>
</gene>
<protein>
    <recommendedName>
        <fullName evidence="4">YTH domain-containing family protein</fullName>
    </recommendedName>
</protein>
<evidence type="ECO:0000256" key="1">
    <source>
        <dbReference type="ARBA" id="ARBA00004496"/>
    </source>
</evidence>
<dbReference type="CDD" id="cd21134">
    <property type="entry name" value="YTH"/>
    <property type="match status" value="1"/>
</dbReference>
<evidence type="ECO:0000256" key="4">
    <source>
        <dbReference type="RuleBase" id="RU369095"/>
    </source>
</evidence>
<evidence type="ECO:0000256" key="2">
    <source>
        <dbReference type="ARBA" id="ARBA00022490"/>
    </source>
</evidence>
<dbReference type="OMA" id="YISKEPY"/>
<organism evidence="7 8">
    <name type="scientific">Amborella trichopoda</name>
    <dbReference type="NCBI Taxonomy" id="13333"/>
    <lineage>
        <taxon>Eukaryota</taxon>
        <taxon>Viridiplantae</taxon>
        <taxon>Streptophyta</taxon>
        <taxon>Embryophyta</taxon>
        <taxon>Tracheophyta</taxon>
        <taxon>Spermatophyta</taxon>
        <taxon>Magnoliopsida</taxon>
        <taxon>Amborellales</taxon>
        <taxon>Amborellaceae</taxon>
        <taxon>Amborella</taxon>
    </lineage>
</organism>
<keyword evidence="8" id="KW-1185">Reference proteome</keyword>
<dbReference type="GO" id="GO:1990247">
    <property type="term" value="F:N6-methyladenosine-containing RNA reader activity"/>
    <property type="evidence" value="ECO:0007669"/>
    <property type="project" value="UniProtKB-UniRule"/>
</dbReference>
<feature type="compositionally biased region" description="Basic and acidic residues" evidence="5">
    <location>
        <begin position="578"/>
        <end position="595"/>
    </location>
</feature>
<dbReference type="Pfam" id="PF04146">
    <property type="entry name" value="YTH"/>
    <property type="match status" value="1"/>
</dbReference>
<feature type="domain" description="YTH" evidence="6">
    <location>
        <begin position="369"/>
        <end position="510"/>
    </location>
</feature>
<reference evidence="8" key="1">
    <citation type="journal article" date="2013" name="Science">
        <title>The Amborella genome and the evolution of flowering plants.</title>
        <authorList>
            <consortium name="Amborella Genome Project"/>
        </authorList>
    </citation>
    <scope>NUCLEOTIDE SEQUENCE [LARGE SCALE GENOMIC DNA]</scope>
</reference>
<keyword evidence="2" id="KW-0963">Cytoplasm</keyword>
<evidence type="ECO:0000256" key="3">
    <source>
        <dbReference type="ARBA" id="ARBA00022884"/>
    </source>
</evidence>
<feature type="region of interest" description="Disordered" evidence="5">
    <location>
        <begin position="185"/>
        <end position="225"/>
    </location>
</feature>
<dbReference type="GO" id="GO:0003729">
    <property type="term" value="F:mRNA binding"/>
    <property type="evidence" value="ECO:0000318"/>
    <property type="project" value="GO_Central"/>
</dbReference>
<feature type="region of interest" description="Disordered" evidence="5">
    <location>
        <begin position="550"/>
        <end position="595"/>
    </location>
</feature>
<dbReference type="PROSITE" id="PS50882">
    <property type="entry name" value="YTH"/>
    <property type="match status" value="1"/>
</dbReference>
<dbReference type="GO" id="GO:0061157">
    <property type="term" value="P:mRNA destabilization"/>
    <property type="evidence" value="ECO:0000318"/>
    <property type="project" value="GO_Central"/>
</dbReference>
<feature type="region of interest" description="Disordered" evidence="5">
    <location>
        <begin position="1"/>
        <end position="47"/>
    </location>
</feature>
<name>U5D4M4_AMBTC</name>
<feature type="compositionally biased region" description="Polar residues" evidence="5">
    <location>
        <begin position="16"/>
        <end position="43"/>
    </location>
</feature>
<evidence type="ECO:0000313" key="8">
    <source>
        <dbReference type="Proteomes" id="UP000017836"/>
    </source>
</evidence>